<sequence length="746" mass="84338">MAVPAAVERDRSVYPIPELQPVVAAPPAATDYSQFANADTVLCLDNGATTLRAGWSREQDPRFAIDNLVSKYRDRKSNRSVLLAGSEVYVDATSRAHVRAPHEADVVTSPDVMENILDYVLLKLGVDSDGLQNPVALTETLCNPVYSRSLMSEILFEGYSAPSVSYSVDSLMSLYANSPNPASADALIISSSTASTHVIPVLNGQAVMTNAKKLNWGGSQAAEYLLKLMQLKYPAFPGRLSSYQSGVMYRDHSYHAVPSYASHLARLASSPQVIVAEDRTIQFPFVAGMGAQEKTAADLEAQQKRREEATKRLKEQAARQRQEKLERQQEELVAFTELHEARGTVSKLEYDQKLRAAGFSSLPDLEDYLKKLEKSLTRARNRELGIDESENKEGLRIIQEPPSFPLIDVPDHQLNEEDLKEKRKQKLMKAGYDARIRLKAEKDQERRRVEEERRRDEELRLNDFPKWLQGLREQHEDILEKIKERKKLKEQLSDRKSLAAQNRMKSIAGLAADEKAGRKRKRTEQDDGFGQNDADWAVYKEIGTGDDSEDEEDEQEALKKVESRLLEHDPKFTLDDTAERRAMRKHQLLNAFIRGLAPDDPLDTYDPESPEHNSQLHVNIERTRVPEVIWQPHMAGLDQAGLTEIIEHVLKGFTESERQRLTQNVFVTGGNTLVPNFDARLRSSLQPSLPVGQALNIVRSYDVQNDAWRGLAKWSTTAEGQQARITRADYDERGKDWYAGHAWGNW</sequence>
<dbReference type="CDD" id="cd10211">
    <property type="entry name" value="ASKHA_NBD_Arp5"/>
    <property type="match status" value="1"/>
</dbReference>
<organism evidence="8 9">
    <name type="scientific">Rhodotorula taiwanensis</name>
    <dbReference type="NCBI Taxonomy" id="741276"/>
    <lineage>
        <taxon>Eukaryota</taxon>
        <taxon>Fungi</taxon>
        <taxon>Dikarya</taxon>
        <taxon>Basidiomycota</taxon>
        <taxon>Pucciniomycotina</taxon>
        <taxon>Microbotryomycetes</taxon>
        <taxon>Sporidiobolales</taxon>
        <taxon>Sporidiobolaceae</taxon>
        <taxon>Rhodotorula</taxon>
    </lineage>
</organism>
<keyword evidence="6" id="KW-0175">Coiled coil</keyword>
<dbReference type="FunFam" id="3.30.420.40:FF:000122">
    <property type="entry name" value="ARP5 actin-related protein 5 homolog"/>
    <property type="match status" value="1"/>
</dbReference>
<dbReference type="GO" id="GO:0005634">
    <property type="term" value="C:nucleus"/>
    <property type="evidence" value="ECO:0007669"/>
    <property type="project" value="UniProtKB-SubCell"/>
</dbReference>
<comment type="subcellular location">
    <subcellularLocation>
        <location evidence="1">Nucleus</location>
    </subcellularLocation>
</comment>
<comment type="caution">
    <text evidence="8">The sequence shown here is derived from an EMBL/GenBank/DDBJ whole genome shotgun (WGS) entry which is preliminary data.</text>
</comment>
<dbReference type="SMART" id="SM00268">
    <property type="entry name" value="ACTIN"/>
    <property type="match status" value="1"/>
</dbReference>
<dbReference type="EMBL" id="PJQD01000039">
    <property type="protein sequence ID" value="POY73163.1"/>
    <property type="molecule type" value="Genomic_DNA"/>
</dbReference>
<evidence type="ECO:0000256" key="7">
    <source>
        <dbReference type="SAM" id="MobiDB-lite"/>
    </source>
</evidence>
<dbReference type="AlphaFoldDB" id="A0A2S5B8Q8"/>
<feature type="coiled-coil region" evidence="6">
    <location>
        <begin position="435"/>
        <end position="492"/>
    </location>
</feature>
<evidence type="ECO:0008006" key="10">
    <source>
        <dbReference type="Google" id="ProtNLM"/>
    </source>
</evidence>
<keyword evidence="4" id="KW-0539">Nucleus</keyword>
<dbReference type="STRING" id="741276.A0A2S5B8Q8"/>
<gene>
    <name evidence="8" type="ORF">BMF94_3793</name>
</gene>
<evidence type="ECO:0000256" key="1">
    <source>
        <dbReference type="ARBA" id="ARBA00004123"/>
    </source>
</evidence>
<name>A0A2S5B8Q8_9BASI</name>
<dbReference type="InterPro" id="IPR004000">
    <property type="entry name" value="Actin"/>
</dbReference>
<feature type="compositionally biased region" description="Acidic residues" evidence="7">
    <location>
        <begin position="544"/>
        <end position="555"/>
    </location>
</feature>
<keyword evidence="9" id="KW-1185">Reference proteome</keyword>
<evidence type="ECO:0000256" key="6">
    <source>
        <dbReference type="SAM" id="Coils"/>
    </source>
</evidence>
<evidence type="ECO:0000313" key="9">
    <source>
        <dbReference type="Proteomes" id="UP000237144"/>
    </source>
</evidence>
<accession>A0A2S5B8Q8</accession>
<dbReference type="Proteomes" id="UP000237144">
    <property type="component" value="Unassembled WGS sequence"/>
</dbReference>
<dbReference type="Pfam" id="PF00022">
    <property type="entry name" value="Actin"/>
    <property type="match status" value="2"/>
</dbReference>
<feature type="region of interest" description="Disordered" evidence="7">
    <location>
        <begin position="303"/>
        <end position="323"/>
    </location>
</feature>
<evidence type="ECO:0000256" key="3">
    <source>
        <dbReference type="ARBA" id="ARBA00023163"/>
    </source>
</evidence>
<evidence type="ECO:0000256" key="4">
    <source>
        <dbReference type="ARBA" id="ARBA00023242"/>
    </source>
</evidence>
<feature type="region of interest" description="Disordered" evidence="7">
    <location>
        <begin position="510"/>
        <end position="564"/>
    </location>
</feature>
<reference evidence="8 9" key="1">
    <citation type="journal article" date="2018" name="Front. Microbiol.">
        <title>Prospects for Fungal Bioremediation of Acidic Radioactive Waste Sites: Characterization and Genome Sequence of Rhodotorula taiwanensis MD1149.</title>
        <authorList>
            <person name="Tkavc R."/>
            <person name="Matrosova V.Y."/>
            <person name="Grichenko O.E."/>
            <person name="Gostincar C."/>
            <person name="Volpe R.P."/>
            <person name="Klimenkova P."/>
            <person name="Gaidamakova E.K."/>
            <person name="Zhou C.E."/>
            <person name="Stewart B.J."/>
            <person name="Lyman M.G."/>
            <person name="Malfatti S.A."/>
            <person name="Rubinfeld B."/>
            <person name="Courtot M."/>
            <person name="Singh J."/>
            <person name="Dalgard C.L."/>
            <person name="Hamilton T."/>
            <person name="Frey K.G."/>
            <person name="Gunde-Cimerman N."/>
            <person name="Dugan L."/>
            <person name="Daly M.J."/>
        </authorList>
    </citation>
    <scope>NUCLEOTIDE SEQUENCE [LARGE SCALE GENOMIC DNA]</scope>
    <source>
        <strain evidence="8 9">MD1149</strain>
    </source>
</reference>
<evidence type="ECO:0000313" key="8">
    <source>
        <dbReference type="EMBL" id="POY73163.1"/>
    </source>
</evidence>
<keyword evidence="2" id="KW-0805">Transcription regulation</keyword>
<evidence type="ECO:0000256" key="2">
    <source>
        <dbReference type="ARBA" id="ARBA00023015"/>
    </source>
</evidence>
<keyword evidence="3" id="KW-0804">Transcription</keyword>
<dbReference type="SUPFAM" id="SSF53067">
    <property type="entry name" value="Actin-like ATPase domain"/>
    <property type="match status" value="2"/>
</dbReference>
<proteinExistence type="inferred from homology"/>
<dbReference type="Gene3D" id="3.30.420.40">
    <property type="match status" value="4"/>
</dbReference>
<comment type="similarity">
    <text evidence="5">Belongs to the actin family.</text>
</comment>
<dbReference type="Gene3D" id="3.90.640.10">
    <property type="entry name" value="Actin, Chain A, domain 4"/>
    <property type="match status" value="2"/>
</dbReference>
<dbReference type="PANTHER" id="PTHR11937">
    <property type="entry name" value="ACTIN"/>
    <property type="match status" value="1"/>
</dbReference>
<evidence type="ECO:0000256" key="5">
    <source>
        <dbReference type="RuleBase" id="RU000487"/>
    </source>
</evidence>
<protein>
    <recommendedName>
        <fullName evidence="10">Actin-related protein 5</fullName>
    </recommendedName>
</protein>
<dbReference type="InterPro" id="IPR043129">
    <property type="entry name" value="ATPase_NBD"/>
</dbReference>